<sequence>MLNKTQTVLFPLLLAGSLITNPVMAQLDDQSDNQSSGDARADERNDDSWGDDSWSEEESSVWNGFIEAGTGHRLQDDPALDEEYTLADIRVRLETSGFHNDNRYSLKADFYADGIKHGMRADLREASYSFSATESVDIKLGQQILTWGTGDLLFLNDMFPKDWQSYFAGRDTEYLKAPVTAAKASYFGDTASLDLVWMPDFTSDRYINGDRFSWFSPQVGQNVAAPAGKIDAEEPSNSFANGELAVRISGTVNSNEWALYGYRGFQKQPNGLNALNEPIFTRLDVLGASMRGNLGQGVANAEIALHMADDSAGDDPLKPNDQFRFLLGYERELLPKLTLGVQYYLEQTLDYTALESASASPYHPAQYRNLYTARLNYRMWQDNLIWSLFSYYSPSDDDYFIRPSVSYRFDDNLSMALGGNLFGGDNPHTFFGQFEDASSVYGRIRYAF</sequence>
<dbReference type="OrthoDB" id="9769143at2"/>
<organism evidence="3 4">
    <name type="scientific">Amphritea balenae</name>
    <dbReference type="NCBI Taxonomy" id="452629"/>
    <lineage>
        <taxon>Bacteria</taxon>
        <taxon>Pseudomonadati</taxon>
        <taxon>Pseudomonadota</taxon>
        <taxon>Gammaproteobacteria</taxon>
        <taxon>Oceanospirillales</taxon>
        <taxon>Oceanospirillaceae</taxon>
        <taxon>Amphritea</taxon>
    </lineage>
</organism>
<protein>
    <recommendedName>
        <fullName evidence="5">DUF1302 family protein</fullName>
    </recommendedName>
</protein>
<name>A0A3P1SKZ8_9GAMM</name>
<accession>A0A3P1SKZ8</accession>
<evidence type="ECO:0000256" key="1">
    <source>
        <dbReference type="SAM" id="MobiDB-lite"/>
    </source>
</evidence>
<evidence type="ECO:0008006" key="5">
    <source>
        <dbReference type="Google" id="ProtNLM"/>
    </source>
</evidence>
<dbReference type="RefSeq" id="WP_124927323.1">
    <property type="nucleotide sequence ID" value="NZ_BMOH01000008.1"/>
</dbReference>
<reference evidence="3 4" key="1">
    <citation type="submission" date="2018-11" db="EMBL/GenBank/DDBJ databases">
        <title>The draft genome sequence of Amphritea balenae JAMM 1525T.</title>
        <authorList>
            <person name="Fang Z."/>
            <person name="Zhang Y."/>
            <person name="Han X."/>
        </authorList>
    </citation>
    <scope>NUCLEOTIDE SEQUENCE [LARGE SCALE GENOMIC DNA]</scope>
    <source>
        <strain evidence="3 4">JAMM 1525</strain>
    </source>
</reference>
<dbReference type="EMBL" id="RQXV01000010">
    <property type="protein sequence ID" value="RRC97828.1"/>
    <property type="molecule type" value="Genomic_DNA"/>
</dbReference>
<dbReference type="Proteomes" id="UP000267535">
    <property type="component" value="Unassembled WGS sequence"/>
</dbReference>
<keyword evidence="4" id="KW-1185">Reference proteome</keyword>
<evidence type="ECO:0000256" key="2">
    <source>
        <dbReference type="SAM" id="SignalP"/>
    </source>
</evidence>
<evidence type="ECO:0000313" key="4">
    <source>
        <dbReference type="Proteomes" id="UP000267535"/>
    </source>
</evidence>
<dbReference type="AlphaFoldDB" id="A0A3P1SKZ8"/>
<comment type="caution">
    <text evidence="3">The sequence shown here is derived from an EMBL/GenBank/DDBJ whole genome shotgun (WGS) entry which is preliminary data.</text>
</comment>
<evidence type="ECO:0000313" key="3">
    <source>
        <dbReference type="EMBL" id="RRC97828.1"/>
    </source>
</evidence>
<feature type="chain" id="PRO_5018196638" description="DUF1302 family protein" evidence="2">
    <location>
        <begin position="26"/>
        <end position="448"/>
    </location>
</feature>
<gene>
    <name evidence="3" type="ORF">EHS89_16780</name>
</gene>
<proteinExistence type="predicted"/>
<keyword evidence="2" id="KW-0732">Signal</keyword>
<feature type="signal peptide" evidence="2">
    <location>
        <begin position="1"/>
        <end position="25"/>
    </location>
</feature>
<feature type="region of interest" description="Disordered" evidence="1">
    <location>
        <begin position="28"/>
        <end position="55"/>
    </location>
</feature>